<dbReference type="InterPro" id="IPR016163">
    <property type="entry name" value="Ald_DH_C"/>
</dbReference>
<dbReference type="InterPro" id="IPR015590">
    <property type="entry name" value="Aldehyde_DH_dom"/>
</dbReference>
<protein>
    <recommendedName>
        <fullName evidence="6">succinate-semialdehyde dehydrogenase [NAD(P)(+)]</fullName>
        <ecNumber evidence="6">1.2.1.16</ecNumber>
    </recommendedName>
</protein>
<dbReference type="RefSeq" id="XP_033422976.1">
    <property type="nucleotide sequence ID" value="XM_033574958.1"/>
</dbReference>
<dbReference type="Gene3D" id="2.130.10.10">
    <property type="entry name" value="YVTN repeat-like/Quinoprotein amine dehydrogenase"/>
    <property type="match status" value="1"/>
</dbReference>
<comment type="similarity">
    <text evidence="2">Belongs to the aldehyde dehydrogenase family.</text>
</comment>
<dbReference type="FunFam" id="3.40.309.10:FF:000004">
    <property type="entry name" value="Succinate-semialdehyde dehydrogenase I"/>
    <property type="match status" value="1"/>
</dbReference>
<dbReference type="InterPro" id="IPR050740">
    <property type="entry name" value="Aldehyde_DH_Superfamily"/>
</dbReference>
<dbReference type="AlphaFoldDB" id="A0A5M9ME92"/>
<evidence type="ECO:0000256" key="6">
    <source>
        <dbReference type="ARBA" id="ARBA00067047"/>
    </source>
</evidence>
<dbReference type="InterPro" id="IPR036322">
    <property type="entry name" value="WD40_repeat_dom_sf"/>
</dbReference>
<dbReference type="GeneID" id="54333085"/>
<dbReference type="EMBL" id="QUQM01000005">
    <property type="protein sequence ID" value="KAA8643614.1"/>
    <property type="molecule type" value="Genomic_DNA"/>
</dbReference>
<dbReference type="PANTHER" id="PTHR43353">
    <property type="entry name" value="SUCCINATE-SEMIALDEHYDE DEHYDROGENASE, MITOCHONDRIAL"/>
    <property type="match status" value="1"/>
</dbReference>
<dbReference type="CDD" id="cd07103">
    <property type="entry name" value="ALDH_F5_SSADH_GabD"/>
    <property type="match status" value="1"/>
</dbReference>
<dbReference type="SUPFAM" id="SSF53720">
    <property type="entry name" value="ALDH-like"/>
    <property type="match status" value="1"/>
</dbReference>
<dbReference type="VEuPathDB" id="FungiDB:EYZ11_006955"/>
<keyword evidence="3" id="KW-0560">Oxidoreductase</keyword>
<dbReference type="NCBIfam" id="TIGR01780">
    <property type="entry name" value="SSADH"/>
    <property type="match status" value="1"/>
</dbReference>
<dbReference type="Pfam" id="PF00171">
    <property type="entry name" value="Aldedh"/>
    <property type="match status" value="1"/>
</dbReference>
<comment type="catalytic activity">
    <reaction evidence="5">
        <text>succinate semialdehyde + NAD(+) + H2O = succinate + NADH + 2 H(+)</text>
        <dbReference type="Rhea" id="RHEA:13217"/>
        <dbReference type="ChEBI" id="CHEBI:15377"/>
        <dbReference type="ChEBI" id="CHEBI:15378"/>
        <dbReference type="ChEBI" id="CHEBI:30031"/>
        <dbReference type="ChEBI" id="CHEBI:57540"/>
        <dbReference type="ChEBI" id="CHEBI:57706"/>
        <dbReference type="ChEBI" id="CHEBI:57945"/>
        <dbReference type="EC" id="1.2.1.16"/>
    </reaction>
</comment>
<sequence>MDHTVPELKDKSLFIGKCYIDGQWVDAQSGKTFQVFDPATQKLIGTCPESSSVDTEIAINAAANAFEYFRKTPVRERSRMLRCWFELILQNQDDIATLITWENGKAYAEAKGEVNYAAAFIEWFSEEAPRLYADSIPVSVHGNRVVTIKEPVGVCGLITPWNFTAAMITRKIGPALAAGCTVVAKSPGETPFTANALAELAHRAGIPRGVINILTAQENAVNVGHKLTTHPKIRKVSFTGSTRVGKLLMNQASSTLKRVSWELGGNAPFIVFDDVEDLDTAVTGLIQSKFRGTGQTCVCANRIYVHRSHYDVYAEKLATAINKFQVGPGFAPGVTHGPLIHQAAADKVVAHIEDAKSKGARVLVGGERMNHLGVNFIQPTILTGMTHEMRVASEETFGPVAALFAFDSEDEVIQLANRCEVGLAAYIYSRNIRRVFRVAEALEVGMVGVNTGIISDVASPFGGVKESGFGREGSKYGIDEFIHVKSITIGDVDGTADPEKKKYFKIQANHKAAPGAQYSKDAVKRKRVDHERRQKKVHLTKKIAREKIKKATSLENPLFSIMRDVEACNVSNSARQEQRGLLYASQLRRNQLHQFEPWPDEYSIRHVLRNKRSGILVASGHRGGESSVSVCFPDCDQDDWTYNRTMERVLFKEPYRLSSISLSHTGYLLATMDSGPNGESFLAPRMLPDPDECGDYRWPPSFSHPIRIRTATSLWCSAACPEGTKPVFAIGTSDGLHTLEGYGSNWALSKKPFANDRFTGKPILHRRVDSSHALVTSVEWLSCDVIAAGLQDSAIFLHDLRSGGTATRLQHTHSISKLRKVDQYRIVVGGLNSLKMYDIRFPPNGLQRNPNPNNKHHTSTKPYLTFPDYTPGFIPDFDLSSELGLLASGWFDPS</sequence>
<dbReference type="UniPathway" id="UPA00733"/>
<dbReference type="GO" id="GO:0009450">
    <property type="term" value="P:gamma-aminobutyric acid catabolic process"/>
    <property type="evidence" value="ECO:0007669"/>
    <property type="project" value="UniProtKB-UniPathway"/>
</dbReference>
<evidence type="ECO:0000256" key="1">
    <source>
        <dbReference type="ARBA" id="ARBA00005176"/>
    </source>
</evidence>
<evidence type="ECO:0000256" key="3">
    <source>
        <dbReference type="ARBA" id="ARBA00023002"/>
    </source>
</evidence>
<dbReference type="InterPro" id="IPR016162">
    <property type="entry name" value="Ald_DH_N"/>
</dbReference>
<evidence type="ECO:0000313" key="9">
    <source>
        <dbReference type="Proteomes" id="UP000324241"/>
    </source>
</evidence>
<evidence type="ECO:0000256" key="5">
    <source>
        <dbReference type="ARBA" id="ARBA00052698"/>
    </source>
</evidence>
<dbReference type="GO" id="GO:0005737">
    <property type="term" value="C:cytoplasm"/>
    <property type="evidence" value="ECO:0007669"/>
    <property type="project" value="TreeGrafter"/>
</dbReference>
<comment type="catalytic activity">
    <reaction evidence="4">
        <text>succinate semialdehyde + NADP(+) + H2O = succinate + NADPH + 2 H(+)</text>
        <dbReference type="Rhea" id="RHEA:13213"/>
        <dbReference type="ChEBI" id="CHEBI:15377"/>
        <dbReference type="ChEBI" id="CHEBI:15378"/>
        <dbReference type="ChEBI" id="CHEBI:30031"/>
        <dbReference type="ChEBI" id="CHEBI:57706"/>
        <dbReference type="ChEBI" id="CHEBI:57783"/>
        <dbReference type="ChEBI" id="CHEBI:58349"/>
        <dbReference type="EC" id="1.2.1.16"/>
    </reaction>
</comment>
<evidence type="ECO:0000313" key="8">
    <source>
        <dbReference type="EMBL" id="KAA8643614.1"/>
    </source>
</evidence>
<evidence type="ECO:0000256" key="4">
    <source>
        <dbReference type="ARBA" id="ARBA00050387"/>
    </source>
</evidence>
<organism evidence="8 9">
    <name type="scientific">Aspergillus tanneri</name>
    <dbReference type="NCBI Taxonomy" id="1220188"/>
    <lineage>
        <taxon>Eukaryota</taxon>
        <taxon>Fungi</taxon>
        <taxon>Dikarya</taxon>
        <taxon>Ascomycota</taxon>
        <taxon>Pezizomycotina</taxon>
        <taxon>Eurotiomycetes</taxon>
        <taxon>Eurotiomycetidae</taxon>
        <taxon>Eurotiales</taxon>
        <taxon>Aspergillaceae</taxon>
        <taxon>Aspergillus</taxon>
        <taxon>Aspergillus subgen. Circumdati</taxon>
    </lineage>
</organism>
<dbReference type="SUPFAM" id="SSF50978">
    <property type="entry name" value="WD40 repeat-like"/>
    <property type="match status" value="1"/>
</dbReference>
<dbReference type="Gene3D" id="3.40.605.10">
    <property type="entry name" value="Aldehyde Dehydrogenase, Chain A, domain 1"/>
    <property type="match status" value="1"/>
</dbReference>
<dbReference type="FunFam" id="3.40.605.10:FF:000005">
    <property type="entry name" value="Succinate-semialdehyde dehydrogenase I"/>
    <property type="match status" value="1"/>
</dbReference>
<dbReference type="InterPro" id="IPR016161">
    <property type="entry name" value="Ald_DH/histidinol_DH"/>
</dbReference>
<reference evidence="8 9" key="1">
    <citation type="submission" date="2019-08" db="EMBL/GenBank/DDBJ databases">
        <title>The genome sequence of a newly discovered highly antifungal drug resistant Aspergillus species, Aspergillus tanneri NIH 1004.</title>
        <authorList>
            <person name="Mounaud S."/>
            <person name="Singh I."/>
            <person name="Joardar V."/>
            <person name="Pakala S."/>
            <person name="Pakala S."/>
            <person name="Venepally P."/>
            <person name="Chung J.K."/>
            <person name="Losada L."/>
            <person name="Nierman W.C."/>
        </authorList>
    </citation>
    <scope>NUCLEOTIDE SEQUENCE [LARGE SCALE GENOMIC DNA]</scope>
    <source>
        <strain evidence="8 9">NIH1004</strain>
    </source>
</reference>
<dbReference type="InterPro" id="IPR015943">
    <property type="entry name" value="WD40/YVTN_repeat-like_dom_sf"/>
</dbReference>
<gene>
    <name evidence="8" type="ORF">ATNIH1004_010383</name>
</gene>
<dbReference type="Proteomes" id="UP000324241">
    <property type="component" value="Unassembled WGS sequence"/>
</dbReference>
<comment type="pathway">
    <text evidence="1">Amino-acid degradation; 4-aminobutanoate degradation.</text>
</comment>
<evidence type="ECO:0000259" key="7">
    <source>
        <dbReference type="Pfam" id="PF00171"/>
    </source>
</evidence>
<dbReference type="PANTHER" id="PTHR43353:SF11">
    <property type="entry name" value="SUCCINATE SEMIALDEHYDE DEHYDROGENASE (EUROFUNG)"/>
    <property type="match status" value="1"/>
</dbReference>
<evidence type="ECO:0000256" key="2">
    <source>
        <dbReference type="ARBA" id="ARBA00009986"/>
    </source>
</evidence>
<dbReference type="Gene3D" id="3.40.309.10">
    <property type="entry name" value="Aldehyde Dehydrogenase, Chain A, domain 2"/>
    <property type="match status" value="1"/>
</dbReference>
<proteinExistence type="inferred from homology"/>
<comment type="caution">
    <text evidence="8">The sequence shown here is derived from an EMBL/GenBank/DDBJ whole genome shotgun (WGS) entry which is preliminary data.</text>
</comment>
<dbReference type="OrthoDB" id="128867at2759"/>
<feature type="domain" description="Aldehyde dehydrogenase" evidence="7">
    <location>
        <begin position="24"/>
        <end position="487"/>
    </location>
</feature>
<dbReference type="GO" id="GO:0004777">
    <property type="term" value="F:succinate-semialdehyde dehydrogenase (NAD+) activity"/>
    <property type="evidence" value="ECO:0007669"/>
    <property type="project" value="TreeGrafter"/>
</dbReference>
<accession>A0A5M9ME92</accession>
<dbReference type="InterPro" id="IPR010102">
    <property type="entry name" value="Succ_semiAld_DH"/>
</dbReference>
<dbReference type="EC" id="1.2.1.16" evidence="6"/>
<name>A0A5M9ME92_9EURO</name>